<dbReference type="PANTHER" id="PTHR43283:SF7">
    <property type="entry name" value="BETA-LACTAMASE-RELATED DOMAIN-CONTAINING PROTEIN"/>
    <property type="match status" value="1"/>
</dbReference>
<dbReference type="Pfam" id="PF00144">
    <property type="entry name" value="Beta-lactamase"/>
    <property type="match status" value="1"/>
</dbReference>
<evidence type="ECO:0000259" key="1">
    <source>
        <dbReference type="Pfam" id="PF00144"/>
    </source>
</evidence>
<dbReference type="AlphaFoldDB" id="A0A9D0ZBM0"/>
<reference evidence="2" key="2">
    <citation type="journal article" date="2021" name="PeerJ">
        <title>Extensive microbial diversity within the chicken gut microbiome revealed by metagenomics and culture.</title>
        <authorList>
            <person name="Gilroy R."/>
            <person name="Ravi A."/>
            <person name="Getino M."/>
            <person name="Pursley I."/>
            <person name="Horton D.L."/>
            <person name="Alikhan N.F."/>
            <person name="Baker D."/>
            <person name="Gharbi K."/>
            <person name="Hall N."/>
            <person name="Watson M."/>
            <person name="Adriaenssens E.M."/>
            <person name="Foster-Nyarko E."/>
            <person name="Jarju S."/>
            <person name="Secka A."/>
            <person name="Antonio M."/>
            <person name="Oren A."/>
            <person name="Chaudhuri R.R."/>
            <person name="La Ragione R."/>
            <person name="Hildebrand F."/>
            <person name="Pallen M.J."/>
        </authorList>
    </citation>
    <scope>NUCLEOTIDE SEQUENCE</scope>
    <source>
        <strain evidence="2">ChiSxjej2B14-6234</strain>
    </source>
</reference>
<organism evidence="2 3">
    <name type="scientific">Candidatus Onthenecus intestinigallinarum</name>
    <dbReference type="NCBI Taxonomy" id="2840875"/>
    <lineage>
        <taxon>Bacteria</taxon>
        <taxon>Bacillati</taxon>
        <taxon>Bacillota</taxon>
        <taxon>Clostridia</taxon>
        <taxon>Eubacteriales</taxon>
        <taxon>Candidatus Onthenecus</taxon>
    </lineage>
</organism>
<reference evidence="2" key="1">
    <citation type="submission" date="2020-10" db="EMBL/GenBank/DDBJ databases">
        <authorList>
            <person name="Gilroy R."/>
        </authorList>
    </citation>
    <scope>NUCLEOTIDE SEQUENCE</scope>
    <source>
        <strain evidence="2">ChiSxjej2B14-6234</strain>
    </source>
</reference>
<proteinExistence type="predicted"/>
<name>A0A9D0ZBM0_9FIRM</name>
<accession>A0A9D0ZBM0</accession>
<dbReference type="InterPro" id="IPR001466">
    <property type="entry name" value="Beta-lactam-related"/>
</dbReference>
<comment type="caution">
    <text evidence="2">The sequence shown here is derived from an EMBL/GenBank/DDBJ whole genome shotgun (WGS) entry which is preliminary data.</text>
</comment>
<dbReference type="SUPFAM" id="SSF56601">
    <property type="entry name" value="beta-lactamase/transpeptidase-like"/>
    <property type="match status" value="1"/>
</dbReference>
<dbReference type="Proteomes" id="UP000886887">
    <property type="component" value="Unassembled WGS sequence"/>
</dbReference>
<dbReference type="EMBL" id="DVFJ01000037">
    <property type="protein sequence ID" value="HIQ72719.1"/>
    <property type="molecule type" value="Genomic_DNA"/>
</dbReference>
<evidence type="ECO:0000313" key="2">
    <source>
        <dbReference type="EMBL" id="HIQ72719.1"/>
    </source>
</evidence>
<feature type="domain" description="Beta-lactamase-related" evidence="1">
    <location>
        <begin position="56"/>
        <end position="346"/>
    </location>
</feature>
<evidence type="ECO:0000313" key="3">
    <source>
        <dbReference type="Proteomes" id="UP000886887"/>
    </source>
</evidence>
<dbReference type="InterPro" id="IPR050789">
    <property type="entry name" value="Diverse_Enzym_Activities"/>
</dbReference>
<gene>
    <name evidence="2" type="ORF">IAB73_10990</name>
</gene>
<dbReference type="InterPro" id="IPR012338">
    <property type="entry name" value="Beta-lactam/transpept-like"/>
</dbReference>
<protein>
    <submittedName>
        <fullName evidence="2">Beta-lactamase family protein</fullName>
    </submittedName>
</protein>
<sequence length="426" mass="46430">MRPFEQLLDSMDYLVHGNRMLAGLGVCYGTARDSRHALCGNAQEVLLGPDGFAPAARPLTGRTLYDLASLTKLFTCLCVLRLREDGRLSLDERFGEADPRFPGLRDVTVGDVLSFRAYLRSPSRVDEAANRTEALARVFAIAPAAPPAVKLYTDMNALALGHLVELRADMELYEYVQRAVLRPAGMTETFCRVPPQRLGDCANYNYECRLTDGRPVLRTDAPPGTPHDPKARVLGDGGRHLSGHAGLFSTLGDMTRLAQALLSGEVLPLAVVREIGVNRTGRPNADGTHVQYLGYQCFSRHPQQRLSEVPAYMGPCALGLSGFTGNHLSLDPEAGVFALFLGNRAHARLTTLVPPLGLSEADFGLDADGAGRVRWPSGLASPAPGLALWSSVRYVYQKDKRLHAPIWADMEALGWLVSSRRESPCR</sequence>
<dbReference type="Gene3D" id="3.40.710.10">
    <property type="entry name" value="DD-peptidase/beta-lactamase superfamily"/>
    <property type="match status" value="1"/>
</dbReference>
<dbReference type="PANTHER" id="PTHR43283">
    <property type="entry name" value="BETA-LACTAMASE-RELATED"/>
    <property type="match status" value="1"/>
</dbReference>